<sequence>MIQRELIASPVHFIKVYTLGNSKVVYKKKHDFSEIVISNKIRPITQKEIDFVKTKLLADKAADATVTAQGNLVEINLEN</sequence>
<evidence type="ECO:0000313" key="1">
    <source>
        <dbReference type="EMBL" id="KRL85086.1"/>
    </source>
</evidence>
<reference evidence="1 2" key="1">
    <citation type="journal article" date="2015" name="Genome Announc.">
        <title>Expanding the biotechnology potential of lactobacilli through comparative genomics of 213 strains and associated genera.</title>
        <authorList>
            <person name="Sun Z."/>
            <person name="Harris H.M."/>
            <person name="McCann A."/>
            <person name="Guo C."/>
            <person name="Argimon S."/>
            <person name="Zhang W."/>
            <person name="Yang X."/>
            <person name="Jeffery I.B."/>
            <person name="Cooney J.C."/>
            <person name="Kagawa T.F."/>
            <person name="Liu W."/>
            <person name="Song Y."/>
            <person name="Salvetti E."/>
            <person name="Wrobel A."/>
            <person name="Rasinkangas P."/>
            <person name="Parkhill J."/>
            <person name="Rea M.C."/>
            <person name="O'Sullivan O."/>
            <person name="Ritari J."/>
            <person name="Douillard F.P."/>
            <person name="Paul Ross R."/>
            <person name="Yang R."/>
            <person name="Briner A.E."/>
            <person name="Felis G.E."/>
            <person name="de Vos W.M."/>
            <person name="Barrangou R."/>
            <person name="Klaenhammer T.R."/>
            <person name="Caufield P.W."/>
            <person name="Cui Y."/>
            <person name="Zhang H."/>
            <person name="O'Toole P.W."/>
        </authorList>
    </citation>
    <scope>NUCLEOTIDE SEQUENCE [LARGE SCALE GENOMIC DNA]</scope>
    <source>
        <strain evidence="1 2">DSM 16634</strain>
    </source>
</reference>
<evidence type="ECO:0000313" key="2">
    <source>
        <dbReference type="Proteomes" id="UP000051324"/>
    </source>
</evidence>
<proteinExistence type="predicted"/>
<name>A0A0R1TWD1_9LACO</name>
<protein>
    <recommendedName>
        <fullName evidence="3">DUF1827 domain-containing protein</fullName>
    </recommendedName>
</protein>
<dbReference type="STRING" id="1423724.FC32_GL000129"/>
<comment type="caution">
    <text evidence="1">The sequence shown here is derived from an EMBL/GenBank/DDBJ whole genome shotgun (WGS) entry which is preliminary data.</text>
</comment>
<gene>
    <name evidence="1" type="ORF">FC32_GL000129</name>
</gene>
<dbReference type="AlphaFoldDB" id="A0A0R1TWD1"/>
<dbReference type="Pfam" id="PF08860">
    <property type="entry name" value="DUF1827"/>
    <property type="match status" value="1"/>
</dbReference>
<dbReference type="InterPro" id="IPR014959">
    <property type="entry name" value="DUF1827"/>
</dbReference>
<dbReference type="InterPro" id="IPR038226">
    <property type="entry name" value="LMG18311-like_sf"/>
</dbReference>
<evidence type="ECO:0008006" key="3">
    <source>
        <dbReference type="Google" id="ProtNLM"/>
    </source>
</evidence>
<keyword evidence="2" id="KW-1185">Reference proteome</keyword>
<organism evidence="1 2">
    <name type="scientific">Ligilactobacillus apodemi DSM 16634 = JCM 16172</name>
    <dbReference type="NCBI Taxonomy" id="1423724"/>
    <lineage>
        <taxon>Bacteria</taxon>
        <taxon>Bacillati</taxon>
        <taxon>Bacillota</taxon>
        <taxon>Bacilli</taxon>
        <taxon>Lactobacillales</taxon>
        <taxon>Lactobacillaceae</taxon>
        <taxon>Ligilactobacillus</taxon>
    </lineage>
</organism>
<dbReference type="eggNOG" id="ENOG50335YI">
    <property type="taxonomic scope" value="Bacteria"/>
</dbReference>
<dbReference type="PATRIC" id="fig|1423724.4.peg.137"/>
<dbReference type="EMBL" id="AZFT01000043">
    <property type="protein sequence ID" value="KRL85086.1"/>
    <property type="molecule type" value="Genomic_DNA"/>
</dbReference>
<dbReference type="Proteomes" id="UP000051324">
    <property type="component" value="Unassembled WGS sequence"/>
</dbReference>
<accession>A0A0R1TWD1</accession>
<dbReference type="Gene3D" id="3.40.1720.10">
    <property type="entry name" value="Streptococcus thermophilus LMG 18311 protein like"/>
    <property type="match status" value="1"/>
</dbReference>